<evidence type="ECO:0000259" key="16">
    <source>
        <dbReference type="Pfam" id="PF21316"/>
    </source>
</evidence>
<dbReference type="PROSITE" id="PS51892">
    <property type="entry name" value="SUBTILASE"/>
    <property type="match status" value="1"/>
</dbReference>
<keyword evidence="5" id="KW-0031">Aminopeptidase</keyword>
<dbReference type="GO" id="GO:0004252">
    <property type="term" value="F:serine-type endopeptidase activity"/>
    <property type="evidence" value="ECO:0007669"/>
    <property type="project" value="UniProtKB-UniRule"/>
</dbReference>
<feature type="active site" description="Charge relay system" evidence="10">
    <location>
        <position position="449"/>
    </location>
</feature>
<evidence type="ECO:0000256" key="7">
    <source>
        <dbReference type="ARBA" id="ARBA00022801"/>
    </source>
</evidence>
<feature type="non-terminal residue" evidence="17">
    <location>
        <position position="1220"/>
    </location>
</feature>
<dbReference type="AlphaFoldDB" id="A0AAV2IF73"/>
<reference evidence="17 18" key="1">
    <citation type="submission" date="2024-04" db="EMBL/GenBank/DDBJ databases">
        <authorList>
            <consortium name="Genoscope - CEA"/>
            <person name="William W."/>
        </authorList>
    </citation>
    <scope>NUCLEOTIDE SEQUENCE [LARGE SCALE GENOMIC DNA]</scope>
</reference>
<dbReference type="GO" id="GO:0005829">
    <property type="term" value="C:cytosol"/>
    <property type="evidence" value="ECO:0007669"/>
    <property type="project" value="TreeGrafter"/>
</dbReference>
<dbReference type="Pfam" id="PF21316">
    <property type="entry name" value="TPPII_GBD"/>
    <property type="match status" value="1"/>
</dbReference>
<dbReference type="EMBL" id="CAXITT010000723">
    <property type="protein sequence ID" value="CAL1545565.1"/>
    <property type="molecule type" value="Genomic_DNA"/>
</dbReference>
<protein>
    <recommendedName>
        <fullName evidence="4">Tripeptidyl-peptidase 2</fullName>
        <ecNumber evidence="3">3.4.14.10</ecNumber>
    </recommendedName>
    <alternativeName>
        <fullName evidence="9">Tripeptidyl aminopeptidase</fullName>
    </alternativeName>
</protein>
<evidence type="ECO:0000256" key="6">
    <source>
        <dbReference type="ARBA" id="ARBA00022670"/>
    </source>
</evidence>
<evidence type="ECO:0000256" key="4">
    <source>
        <dbReference type="ARBA" id="ARBA00020244"/>
    </source>
</evidence>
<feature type="domain" description="Peptidase S8/S53" evidence="12">
    <location>
        <begin position="34"/>
        <end position="496"/>
    </location>
</feature>
<accession>A0AAV2IF73</accession>
<dbReference type="Gene3D" id="6.10.250.3080">
    <property type="match status" value="1"/>
</dbReference>
<dbReference type="GO" id="GO:0006508">
    <property type="term" value="P:proteolysis"/>
    <property type="evidence" value="ECO:0007669"/>
    <property type="project" value="UniProtKB-KW"/>
</dbReference>
<gene>
    <name evidence="17" type="ORF">GSLYS_00019046001</name>
</gene>
<name>A0AAV2IF73_LYMST</name>
<evidence type="ECO:0000256" key="3">
    <source>
        <dbReference type="ARBA" id="ARBA00012462"/>
    </source>
</evidence>
<dbReference type="Pfam" id="PF12580">
    <property type="entry name" value="TPPII"/>
    <property type="match status" value="1"/>
</dbReference>
<evidence type="ECO:0000256" key="11">
    <source>
        <dbReference type="SAM" id="MobiDB-lite"/>
    </source>
</evidence>
<dbReference type="InterPro" id="IPR015500">
    <property type="entry name" value="Peptidase_S8_subtilisin-rel"/>
</dbReference>
<dbReference type="PANTHER" id="PTHR43806:SF14">
    <property type="entry name" value="TRIPEPTIDYL-PEPTIDASE 2"/>
    <property type="match status" value="1"/>
</dbReference>
<dbReference type="InterPro" id="IPR022229">
    <property type="entry name" value="TPPII_Ig-like-2"/>
</dbReference>
<dbReference type="Gene3D" id="3.40.50.200">
    <property type="entry name" value="Peptidase S8/S53 domain"/>
    <property type="match status" value="1"/>
</dbReference>
<dbReference type="InterPro" id="IPR022232">
    <property type="entry name" value="TPPII_C_art"/>
</dbReference>
<comment type="caution">
    <text evidence="17">The sequence shown here is derived from an EMBL/GenBank/DDBJ whole genome shotgun (WGS) entry which is preliminary data.</text>
</comment>
<feature type="domain" description="Tripeptidyl peptidase II C-terminal" evidence="14">
    <location>
        <begin position="1025"/>
        <end position="1084"/>
    </location>
</feature>
<evidence type="ECO:0000259" key="12">
    <source>
        <dbReference type="Pfam" id="PF00082"/>
    </source>
</evidence>
<dbReference type="InterPro" id="IPR046939">
    <property type="entry name" value="TPPII_C_sf"/>
</dbReference>
<dbReference type="CDD" id="cd04857">
    <property type="entry name" value="Peptidases_S8_Tripeptidyl_Aminopeptidase_II"/>
    <property type="match status" value="1"/>
</dbReference>
<dbReference type="Gene3D" id="1.25.40.710">
    <property type="match status" value="1"/>
</dbReference>
<dbReference type="InterPro" id="IPR046940">
    <property type="entry name" value="TPPII_Ig-like_sf"/>
</dbReference>
<keyword evidence="6 10" id="KW-0645">Protease</keyword>
<dbReference type="GO" id="GO:0004177">
    <property type="term" value="F:aminopeptidase activity"/>
    <property type="evidence" value="ECO:0007669"/>
    <property type="project" value="UniProtKB-KW"/>
</dbReference>
<feature type="domain" description="Tripeptidyl peptidase II second Ig-like" evidence="13">
    <location>
        <begin position="781"/>
        <end position="968"/>
    </location>
</feature>
<evidence type="ECO:0000259" key="15">
    <source>
        <dbReference type="Pfam" id="PF21223"/>
    </source>
</evidence>
<dbReference type="InterPro" id="IPR050131">
    <property type="entry name" value="Peptidase_S8_subtilisin-like"/>
</dbReference>
<dbReference type="FunFam" id="3.40.50.200:FF:000003">
    <property type="entry name" value="Tripeptidyl peptidase 2"/>
    <property type="match status" value="1"/>
</dbReference>
<proteinExistence type="inferred from homology"/>
<dbReference type="PROSITE" id="PS00138">
    <property type="entry name" value="SUBTILASE_SER"/>
    <property type="match status" value="1"/>
</dbReference>
<dbReference type="PANTHER" id="PTHR43806">
    <property type="entry name" value="PEPTIDASE S8"/>
    <property type="match status" value="1"/>
</dbReference>
<dbReference type="InterPro" id="IPR048383">
    <property type="entry name" value="TPPII_Ig-like-1"/>
</dbReference>
<dbReference type="Pfam" id="PF12583">
    <property type="entry name" value="TPPII_C"/>
    <property type="match status" value="1"/>
</dbReference>
<evidence type="ECO:0000259" key="14">
    <source>
        <dbReference type="Pfam" id="PF12583"/>
    </source>
</evidence>
<comment type="similarity">
    <text evidence="2 10">Belongs to the peptidase S8 family.</text>
</comment>
<evidence type="ECO:0000256" key="9">
    <source>
        <dbReference type="ARBA" id="ARBA00032232"/>
    </source>
</evidence>
<dbReference type="GO" id="GO:0008240">
    <property type="term" value="F:tripeptidyl-peptidase activity"/>
    <property type="evidence" value="ECO:0007669"/>
    <property type="project" value="UniProtKB-EC"/>
</dbReference>
<evidence type="ECO:0000256" key="2">
    <source>
        <dbReference type="ARBA" id="ARBA00011073"/>
    </source>
</evidence>
<evidence type="ECO:0000313" key="17">
    <source>
        <dbReference type="EMBL" id="CAL1545565.1"/>
    </source>
</evidence>
<dbReference type="InterPro" id="IPR023828">
    <property type="entry name" value="Peptidase_S8_Ser-AS"/>
</dbReference>
<dbReference type="PRINTS" id="PR00723">
    <property type="entry name" value="SUBTILISIN"/>
</dbReference>
<feature type="domain" description="Tripeptidyl-peptidase II first Ig-like" evidence="15">
    <location>
        <begin position="522"/>
        <end position="638"/>
    </location>
</feature>
<dbReference type="Gene3D" id="2.20.25.690">
    <property type="match status" value="1"/>
</dbReference>
<comment type="catalytic activity">
    <reaction evidence="1">
        <text>Release of an N-terminal tripeptide from a polypeptide.</text>
        <dbReference type="EC" id="3.4.14.10"/>
    </reaction>
</comment>
<evidence type="ECO:0000256" key="10">
    <source>
        <dbReference type="PROSITE-ProRule" id="PRU01240"/>
    </source>
</evidence>
<evidence type="ECO:0000256" key="5">
    <source>
        <dbReference type="ARBA" id="ARBA00022438"/>
    </source>
</evidence>
<feature type="active site" description="Charge relay system" evidence="10">
    <location>
        <position position="43"/>
    </location>
</feature>
<feature type="active site" description="Charge relay system" evidence="10">
    <location>
        <position position="264"/>
    </location>
</feature>
<evidence type="ECO:0000313" key="18">
    <source>
        <dbReference type="Proteomes" id="UP001497497"/>
    </source>
</evidence>
<dbReference type="Gene3D" id="2.60.40.3170">
    <property type="match status" value="1"/>
</dbReference>
<keyword evidence="7 10" id="KW-0378">Hydrolase</keyword>
<dbReference type="InterPro" id="IPR036852">
    <property type="entry name" value="Peptidase_S8/S53_dom_sf"/>
</dbReference>
<dbReference type="Pfam" id="PF00082">
    <property type="entry name" value="Peptidase_S8"/>
    <property type="match status" value="1"/>
</dbReference>
<evidence type="ECO:0000256" key="1">
    <source>
        <dbReference type="ARBA" id="ARBA00001910"/>
    </source>
</evidence>
<dbReference type="Pfam" id="PF21223">
    <property type="entry name" value="TPPII_Ig-like-1"/>
    <property type="match status" value="1"/>
</dbReference>
<dbReference type="SUPFAM" id="SSF52743">
    <property type="entry name" value="Subtilisin-like"/>
    <property type="match status" value="1"/>
</dbReference>
<keyword evidence="8 10" id="KW-0720">Serine protease</keyword>
<dbReference type="InterPro" id="IPR000209">
    <property type="entry name" value="Peptidase_S8/S53_dom"/>
</dbReference>
<sequence length="1220" mass="134047">MASSIIEPFPVEGILPKKETGATSFLTKYPDYDGRGIIIAVLDTGVDPAAPGLQVTSDSKPKIIDLVDCTGAGDVDTSAIVTAADGIITGLTGRTLNIPKSWNVPDGKFHIGVKVAYDLYPKPLKERVTTEKRDKLWSPQQRAALTSALRELEKFDKAHPSCTSLEDKTQREDLQARVDILNSLDKKYTELGAVYDCIVFNDGERWRACIDTSETGDLQACKVLANYREFHEYGQFSQPDMLTYSVNIYEDGNVLEIVTNAGAHGTHVACIAAGNFPENPDMNGIAPGAQVIGLKIGDTRLGSMETGTALVRAMKYIMDNKVDLINYSYGEAAQICNSGRVINLITEVVNERGVIFVSSAGNNGPAISTVGTPGGTTSAVIAVGAHVTPQMMMAGYSMREPLPAMHYTWSSRGPAHDGALGVCISAPGGAIASVPNWTLRGCQLMNGTSMSSPNACGSIALILSGLKAGQVHFSPFSVRRALENTAAKLDDVEVFALGQGLVQVEAAYNYLTKNQKNVAENVQFTVQCSGSNRGIYLRELPQLTKPTEVTVSVEPLFEEQTGRHVATKISFSVNFCLTSTQSWVQFPSSFLLMNANRSFTVKIDPRGLAEGIHYAEIRAFESGNVERGPLFRVPVTVIVPVRLVDLTNFSISTLGLNFKPGQIHRRFIHVPYGASYAVLKITSLDVEKSGRFLIHTLQISPQTAYKDHEFSKFVTISERGEGSYAFSVLGDCTLELCVAKWWANLGDVSLDITLSFYGAQLEHGLPVMHGGEGITRFDIISPLRTEDLNPSLSLKSVVCPLRPTDHKLRCLSTERDQLKDGRQVHAIELTYSFHLPKATEVTPDCALLSDMLYTSEFESQMWIIYDTNKQFIAAGDAYPSRYVTKLEKNDFIILLQVRHEKREMLEKLKDVILLVKMKLSSPLNLDLYPTWQAAVTGGKKLGALTIHKGLRQPMFVTHLPEDKLPKGCGPGWYFTGHLTLAKDEPGKTKSGSRFKYFVSESASKGKGNGKRKEKESSKDKDAGKESSGKFSVESMNDAIRDLKISWISKPPLSATQTVYDELRKEFPTHVPVLISRMNALEAVDVNNIENLKEIIALGNEALTLIDTEGLLGYFGMKTDTRADSATIKSDMEKKKNWLIDTLVKVGVAQADIILQKRSAGDGQGDITAEDVNKTFSELSKWTDVSENKQTFPFAWRHASVMLHFGRALKMIMKQQEEKHT</sequence>
<keyword evidence="18" id="KW-1185">Reference proteome</keyword>
<dbReference type="InterPro" id="IPR048384">
    <property type="entry name" value="TPPII_GBD"/>
</dbReference>
<evidence type="ECO:0000259" key="13">
    <source>
        <dbReference type="Pfam" id="PF12580"/>
    </source>
</evidence>
<dbReference type="EC" id="3.4.14.10" evidence="3"/>
<organism evidence="17 18">
    <name type="scientific">Lymnaea stagnalis</name>
    <name type="common">Great pond snail</name>
    <name type="synonym">Helix stagnalis</name>
    <dbReference type="NCBI Taxonomy" id="6523"/>
    <lineage>
        <taxon>Eukaryota</taxon>
        <taxon>Metazoa</taxon>
        <taxon>Spiralia</taxon>
        <taxon>Lophotrochozoa</taxon>
        <taxon>Mollusca</taxon>
        <taxon>Gastropoda</taxon>
        <taxon>Heterobranchia</taxon>
        <taxon>Euthyneura</taxon>
        <taxon>Panpulmonata</taxon>
        <taxon>Hygrophila</taxon>
        <taxon>Lymnaeoidea</taxon>
        <taxon>Lymnaeidae</taxon>
        <taxon>Lymnaea</taxon>
    </lineage>
</organism>
<dbReference type="InterPro" id="IPR034051">
    <property type="entry name" value="TPP_II_domain"/>
</dbReference>
<feature type="compositionally biased region" description="Basic and acidic residues" evidence="11">
    <location>
        <begin position="1010"/>
        <end position="1027"/>
    </location>
</feature>
<evidence type="ECO:0000256" key="8">
    <source>
        <dbReference type="ARBA" id="ARBA00022825"/>
    </source>
</evidence>
<feature type="region of interest" description="Disordered" evidence="11">
    <location>
        <begin position="1002"/>
        <end position="1030"/>
    </location>
</feature>
<dbReference type="Proteomes" id="UP001497497">
    <property type="component" value="Unassembled WGS sequence"/>
</dbReference>
<feature type="domain" description="Tripeptidyl-peptidase II galactose-binding" evidence="16">
    <location>
        <begin position="658"/>
        <end position="746"/>
    </location>
</feature>